<dbReference type="RefSeq" id="WP_183487927.1">
    <property type="nucleotide sequence ID" value="NZ_JBHUOV010000002.1"/>
</dbReference>
<keyword evidence="2" id="KW-1185">Reference proteome</keyword>
<organism evidence="1 2">
    <name type="scientific">Lacinutrix iliipiscaria</name>
    <dbReference type="NCBI Taxonomy" id="1230532"/>
    <lineage>
        <taxon>Bacteria</taxon>
        <taxon>Pseudomonadati</taxon>
        <taxon>Bacteroidota</taxon>
        <taxon>Flavobacteriia</taxon>
        <taxon>Flavobacteriales</taxon>
        <taxon>Flavobacteriaceae</taxon>
        <taxon>Lacinutrix</taxon>
    </lineage>
</organism>
<evidence type="ECO:0008006" key="3">
    <source>
        <dbReference type="Google" id="ProtNLM"/>
    </source>
</evidence>
<sequence>MKTLIQMVFVLTITIQIQAQEKIIRTESITIENVIPFMVEEYASPSEGHNITLLIETTKRNFTSEEGILLKQAVKYVSEQLSEDDYISIVAYNNLNGIVLEQTSAKSLKKLLNVINDFSSHLSSKTNDGITLAYNYANENYKEDIENTVIMIRNPNGSKVITSQELSKTSALENTEAKRPKNNMVLLTAIAVLPELIAIIKD</sequence>
<comment type="caution">
    <text evidence="1">The sequence shown here is derived from an EMBL/GenBank/DDBJ whole genome shotgun (WGS) entry which is preliminary data.</text>
</comment>
<proteinExistence type="predicted"/>
<accession>A0ABW5WLY6</accession>
<gene>
    <name evidence="1" type="ORF">ACFS5M_08685</name>
</gene>
<dbReference type="Proteomes" id="UP001597533">
    <property type="component" value="Unassembled WGS sequence"/>
</dbReference>
<evidence type="ECO:0000313" key="1">
    <source>
        <dbReference type="EMBL" id="MFD2823743.1"/>
    </source>
</evidence>
<dbReference type="Gene3D" id="3.40.50.410">
    <property type="entry name" value="von Willebrand factor, type A domain"/>
    <property type="match status" value="1"/>
</dbReference>
<reference evidence="2" key="1">
    <citation type="journal article" date="2019" name="Int. J. Syst. Evol. Microbiol.">
        <title>The Global Catalogue of Microorganisms (GCM) 10K type strain sequencing project: providing services to taxonomists for standard genome sequencing and annotation.</title>
        <authorList>
            <consortium name="The Broad Institute Genomics Platform"/>
            <consortium name="The Broad Institute Genome Sequencing Center for Infectious Disease"/>
            <person name="Wu L."/>
            <person name="Ma J."/>
        </authorList>
    </citation>
    <scope>NUCLEOTIDE SEQUENCE [LARGE SCALE GENOMIC DNA]</scope>
    <source>
        <strain evidence="2">KCTC 32141</strain>
    </source>
</reference>
<evidence type="ECO:0000313" key="2">
    <source>
        <dbReference type="Proteomes" id="UP001597533"/>
    </source>
</evidence>
<name>A0ABW5WLY6_9FLAO</name>
<protein>
    <recommendedName>
        <fullName evidence="3">VWFA domain-containing protein</fullName>
    </recommendedName>
</protein>
<dbReference type="InterPro" id="IPR036465">
    <property type="entry name" value="vWFA_dom_sf"/>
</dbReference>
<dbReference type="SUPFAM" id="SSF53300">
    <property type="entry name" value="vWA-like"/>
    <property type="match status" value="1"/>
</dbReference>
<dbReference type="EMBL" id="JBHUOV010000002">
    <property type="protein sequence ID" value="MFD2823743.1"/>
    <property type="molecule type" value="Genomic_DNA"/>
</dbReference>